<dbReference type="Proteomes" id="UP000273022">
    <property type="component" value="Unassembled WGS sequence"/>
</dbReference>
<dbReference type="Gene3D" id="3.40.50.1370">
    <property type="entry name" value="Aspartate/ornithine carbamoyltransferase"/>
    <property type="match status" value="2"/>
</dbReference>
<comment type="catalytic activity">
    <reaction evidence="4">
        <text>carbamoyl phosphate + L-ornithine = L-citrulline + phosphate + H(+)</text>
        <dbReference type="Rhea" id="RHEA:19513"/>
        <dbReference type="ChEBI" id="CHEBI:15378"/>
        <dbReference type="ChEBI" id="CHEBI:43474"/>
        <dbReference type="ChEBI" id="CHEBI:46911"/>
        <dbReference type="ChEBI" id="CHEBI:57743"/>
        <dbReference type="ChEBI" id="CHEBI:58228"/>
        <dbReference type="EC" id="2.1.3.3"/>
    </reaction>
</comment>
<gene>
    <name evidence="9" type="ORF">D5R81_07820</name>
</gene>
<dbReference type="OrthoDB" id="9802587at2"/>
<evidence type="ECO:0000256" key="1">
    <source>
        <dbReference type="ARBA" id="ARBA00007805"/>
    </source>
</evidence>
<dbReference type="NCBIfam" id="NF011380">
    <property type="entry name" value="PRK14805.1"/>
    <property type="match status" value="1"/>
</dbReference>
<dbReference type="InterPro" id="IPR006131">
    <property type="entry name" value="Asp_carbamoyltransf_Asp/Orn-bd"/>
</dbReference>
<reference evidence="9 10" key="1">
    <citation type="submission" date="2018-09" db="EMBL/GenBank/DDBJ databases">
        <title>Phylogeny of the Shewanellaceae, and recommendation for two new genera, Pseudoshewanella and Parashewanella.</title>
        <authorList>
            <person name="Wang G."/>
        </authorList>
    </citation>
    <scope>NUCLEOTIDE SEQUENCE [LARGE SCALE GENOMIC DNA]</scope>
    <source>
        <strain evidence="9 10">KCTC 22492</strain>
    </source>
</reference>
<dbReference type="GO" id="GO:0042450">
    <property type="term" value="P:L-arginine biosynthetic process via ornithine"/>
    <property type="evidence" value="ECO:0007669"/>
    <property type="project" value="UniProtKB-UniRule"/>
</dbReference>
<dbReference type="EMBL" id="QYYH01000037">
    <property type="protein sequence ID" value="RJY17684.1"/>
    <property type="molecule type" value="Genomic_DNA"/>
</dbReference>
<dbReference type="AlphaFoldDB" id="A0A3A6TP22"/>
<dbReference type="Pfam" id="PF02729">
    <property type="entry name" value="OTCace_N"/>
    <property type="match status" value="1"/>
</dbReference>
<proteinExistence type="inferred from homology"/>
<keyword evidence="3 6" id="KW-0808">Transferase</keyword>
<dbReference type="InterPro" id="IPR002292">
    <property type="entry name" value="Orn/put_carbamltrans"/>
</dbReference>
<feature type="domain" description="Aspartate/ornithine carbamoyltransferase carbamoyl-P binding" evidence="8">
    <location>
        <begin position="5"/>
        <end position="142"/>
    </location>
</feature>
<organism evidence="9 10">
    <name type="scientific">Parashewanella spongiae</name>
    <dbReference type="NCBI Taxonomy" id="342950"/>
    <lineage>
        <taxon>Bacteria</taxon>
        <taxon>Pseudomonadati</taxon>
        <taxon>Pseudomonadota</taxon>
        <taxon>Gammaproteobacteria</taxon>
        <taxon>Alteromonadales</taxon>
        <taxon>Shewanellaceae</taxon>
        <taxon>Parashewanella</taxon>
    </lineage>
</organism>
<dbReference type="Pfam" id="PF00185">
    <property type="entry name" value="OTCace"/>
    <property type="match status" value="1"/>
</dbReference>
<dbReference type="InterPro" id="IPR006132">
    <property type="entry name" value="Asp/Orn_carbamoyltranf_P-bd"/>
</dbReference>
<evidence type="ECO:0000259" key="8">
    <source>
        <dbReference type="Pfam" id="PF02729"/>
    </source>
</evidence>
<evidence type="ECO:0000259" key="7">
    <source>
        <dbReference type="Pfam" id="PF00185"/>
    </source>
</evidence>
<evidence type="ECO:0000256" key="2">
    <source>
        <dbReference type="ARBA" id="ARBA00013007"/>
    </source>
</evidence>
<dbReference type="NCBIfam" id="TIGR00658">
    <property type="entry name" value="orni_carb_tr"/>
    <property type="match status" value="1"/>
</dbReference>
<dbReference type="NCBIfam" id="NF001986">
    <property type="entry name" value="PRK00779.1"/>
    <property type="match status" value="1"/>
</dbReference>
<dbReference type="GO" id="GO:0016597">
    <property type="term" value="F:amino acid binding"/>
    <property type="evidence" value="ECO:0007669"/>
    <property type="project" value="InterPro"/>
</dbReference>
<dbReference type="SUPFAM" id="SSF53671">
    <property type="entry name" value="Aspartate/ornithine carbamoyltransferase"/>
    <property type="match status" value="1"/>
</dbReference>
<feature type="domain" description="Aspartate/ornithine carbamoyltransferase Asp/Orn-binding" evidence="7">
    <location>
        <begin position="150"/>
        <end position="300"/>
    </location>
</feature>
<evidence type="ECO:0000256" key="3">
    <source>
        <dbReference type="ARBA" id="ARBA00022679"/>
    </source>
</evidence>
<sequence length="304" mass="33824">MSYSHFLADDQFNKAQLLELINLAKNIKQSPQNYQQALAGKSVVMLFEKPSLRTHISFDIGIQKLGGHSVYIGQQNGKLGERERVIDVAKNLACWSDAIVARVFNQKSLEELAEYAGIPVINALSDLYHPCQALADFLTLAEQTDDLSSVKLAYVGDPNNVSNSLMLMALTLGIDFTLVCPKEVGISTAMLAQTKTVSAQSGAKFTQIHDIDSIGEQTAIYTDTWISMGDDKDTQQILKTFMPYQVNHQLVKKTSARFVMHCQPAHLNQEITQELFDSKFSVATEQAENRMWAQCAVLLTLFIQ</sequence>
<evidence type="ECO:0000313" key="9">
    <source>
        <dbReference type="EMBL" id="RJY17684.1"/>
    </source>
</evidence>
<evidence type="ECO:0000256" key="4">
    <source>
        <dbReference type="ARBA" id="ARBA00048772"/>
    </source>
</evidence>
<dbReference type="PANTHER" id="PTHR45753:SF3">
    <property type="entry name" value="ORNITHINE TRANSCARBAMYLASE, MITOCHONDRIAL"/>
    <property type="match status" value="1"/>
</dbReference>
<accession>A0A3A6TP22</accession>
<dbReference type="PANTHER" id="PTHR45753">
    <property type="entry name" value="ORNITHINE CARBAMOYLTRANSFERASE, MITOCHONDRIAL"/>
    <property type="match status" value="1"/>
</dbReference>
<evidence type="ECO:0000313" key="10">
    <source>
        <dbReference type="Proteomes" id="UP000273022"/>
    </source>
</evidence>
<evidence type="ECO:0000256" key="6">
    <source>
        <dbReference type="RuleBase" id="RU003634"/>
    </source>
</evidence>
<dbReference type="InterPro" id="IPR006130">
    <property type="entry name" value="Asp/Orn_carbamoylTrfase"/>
</dbReference>
<dbReference type="InterPro" id="IPR036901">
    <property type="entry name" value="Asp/Orn_carbamoylTrfase_sf"/>
</dbReference>
<name>A0A3A6TP22_9GAMM</name>
<dbReference type="PRINTS" id="PR00100">
    <property type="entry name" value="AOTCASE"/>
</dbReference>
<dbReference type="RefSeq" id="WP_121853093.1">
    <property type="nucleotide sequence ID" value="NZ_CP037952.1"/>
</dbReference>
<comment type="caution">
    <text evidence="9">The sequence shown here is derived from an EMBL/GenBank/DDBJ whole genome shotgun (WGS) entry which is preliminary data.</text>
</comment>
<dbReference type="GO" id="GO:0019240">
    <property type="term" value="P:citrulline biosynthetic process"/>
    <property type="evidence" value="ECO:0007669"/>
    <property type="project" value="TreeGrafter"/>
</dbReference>
<dbReference type="FunFam" id="3.40.50.1370:FF:000008">
    <property type="entry name" value="Ornithine carbamoyltransferase"/>
    <property type="match status" value="1"/>
</dbReference>
<dbReference type="PRINTS" id="PR00102">
    <property type="entry name" value="OTCASE"/>
</dbReference>
<keyword evidence="10" id="KW-1185">Reference proteome</keyword>
<dbReference type="GO" id="GO:0004585">
    <property type="term" value="F:ornithine carbamoyltransferase activity"/>
    <property type="evidence" value="ECO:0007669"/>
    <property type="project" value="UniProtKB-UniRule"/>
</dbReference>
<comment type="similarity">
    <text evidence="1">Belongs to the aspartate/ornithine carbamoyltransferase superfamily. OTCase family.</text>
</comment>
<dbReference type="EC" id="2.1.3.3" evidence="2 5"/>
<evidence type="ECO:0000256" key="5">
    <source>
        <dbReference type="NCBIfam" id="TIGR00658"/>
    </source>
</evidence>
<protein>
    <recommendedName>
        <fullName evidence="2 5">Ornithine carbamoyltransferase</fullName>
        <ecNumber evidence="2 5">2.1.3.3</ecNumber>
    </recommendedName>
</protein>